<organism evidence="5 6">
    <name type="scientific">Cyclotella cryptica</name>
    <dbReference type="NCBI Taxonomy" id="29204"/>
    <lineage>
        <taxon>Eukaryota</taxon>
        <taxon>Sar</taxon>
        <taxon>Stramenopiles</taxon>
        <taxon>Ochrophyta</taxon>
        <taxon>Bacillariophyta</taxon>
        <taxon>Coscinodiscophyceae</taxon>
        <taxon>Thalassiosirophycidae</taxon>
        <taxon>Stephanodiscales</taxon>
        <taxon>Stephanodiscaceae</taxon>
        <taxon>Cyclotella</taxon>
    </lineage>
</organism>
<evidence type="ECO:0000256" key="2">
    <source>
        <dbReference type="ARBA" id="ARBA00023157"/>
    </source>
</evidence>
<keyword evidence="3" id="KW-0812">Transmembrane</keyword>
<evidence type="ECO:0000259" key="4">
    <source>
        <dbReference type="Pfam" id="PF09258"/>
    </source>
</evidence>
<evidence type="ECO:0000313" key="6">
    <source>
        <dbReference type="Proteomes" id="UP001516023"/>
    </source>
</evidence>
<protein>
    <recommendedName>
        <fullName evidence="4">Glycosyl transferase 64 domain-containing protein</fullName>
    </recommendedName>
</protein>
<dbReference type="EMBL" id="JABMIG020000010">
    <property type="protein sequence ID" value="KAL3804040.1"/>
    <property type="molecule type" value="Genomic_DNA"/>
</dbReference>
<dbReference type="Proteomes" id="UP001516023">
    <property type="component" value="Unassembled WGS sequence"/>
</dbReference>
<accession>A0ABD3QUH6</accession>
<keyword evidence="2" id="KW-1015">Disulfide bond</keyword>
<evidence type="ECO:0000256" key="1">
    <source>
        <dbReference type="ARBA" id="ARBA00022679"/>
    </source>
</evidence>
<sequence length="461" mass="51856">MAITSTASMVNYHLSARNTFQRAKLTITADTIASMPHNDSILRNHPYLAARIHATKQQVGRTCDSPQDTLETDLETLSSVDSSDSFEVEPISHAIALPSPPNLVIGSCVGYEERPIYQPYARRDQLGMKKEVNDKLSISQILYGLILICAMLLLGSITLHLQSALDRERGADLPWNRLLDSSEPYERNSVRQGLVPYFPESKAIWFLRDGRLPAHLESARQADLEIIRRTTSGMNGRFTVRLRSSETWNGVVRKDLILSAINRFSLCTRVRVIEIDGEVDPIWLEHPSGKVRYMLGDAQDISAYHLTSGSHAILLLDARLALTCQDLERGFKLWISVPDQVVGFFPHMYTKQLSMIKDSSYSLLSDRAMFVHRRYLHSGFLKIAQKIGGGSPCQDFMLSLVATITSFKPPLGILGHPFDMRVHRNDNVQYAENNKCLLSIMEELGMIDLPVQTNIFLGKTK</sequence>
<comment type="caution">
    <text evidence="5">The sequence shown here is derived from an EMBL/GenBank/DDBJ whole genome shotgun (WGS) entry which is preliminary data.</text>
</comment>
<dbReference type="GO" id="GO:0016740">
    <property type="term" value="F:transferase activity"/>
    <property type="evidence" value="ECO:0007669"/>
    <property type="project" value="UniProtKB-KW"/>
</dbReference>
<dbReference type="AlphaFoldDB" id="A0ABD3QUH6"/>
<dbReference type="Pfam" id="PF09258">
    <property type="entry name" value="Glyco_transf_64"/>
    <property type="match status" value="1"/>
</dbReference>
<keyword evidence="1" id="KW-0808">Transferase</keyword>
<feature type="transmembrane region" description="Helical" evidence="3">
    <location>
        <begin position="141"/>
        <end position="161"/>
    </location>
</feature>
<dbReference type="InterPro" id="IPR029044">
    <property type="entry name" value="Nucleotide-diphossugar_trans"/>
</dbReference>
<keyword evidence="3" id="KW-0472">Membrane</keyword>
<gene>
    <name evidence="5" type="ORF">HJC23_006431</name>
</gene>
<keyword evidence="6" id="KW-1185">Reference proteome</keyword>
<reference evidence="5 6" key="1">
    <citation type="journal article" date="2020" name="G3 (Bethesda)">
        <title>Improved Reference Genome for Cyclotella cryptica CCMP332, a Model for Cell Wall Morphogenesis, Salinity Adaptation, and Lipid Production in Diatoms (Bacillariophyta).</title>
        <authorList>
            <person name="Roberts W.R."/>
            <person name="Downey K.M."/>
            <person name="Ruck E.C."/>
            <person name="Traller J.C."/>
            <person name="Alverson A.J."/>
        </authorList>
    </citation>
    <scope>NUCLEOTIDE SEQUENCE [LARGE SCALE GENOMIC DNA]</scope>
    <source>
        <strain evidence="5 6">CCMP332</strain>
    </source>
</reference>
<evidence type="ECO:0000256" key="3">
    <source>
        <dbReference type="SAM" id="Phobius"/>
    </source>
</evidence>
<dbReference type="InterPro" id="IPR015338">
    <property type="entry name" value="GT64_dom"/>
</dbReference>
<dbReference type="Gene3D" id="3.90.550.10">
    <property type="entry name" value="Spore Coat Polysaccharide Biosynthesis Protein SpsA, Chain A"/>
    <property type="match status" value="1"/>
</dbReference>
<evidence type="ECO:0000313" key="5">
    <source>
        <dbReference type="EMBL" id="KAL3804040.1"/>
    </source>
</evidence>
<feature type="domain" description="Glycosyl transferase 64" evidence="4">
    <location>
        <begin position="311"/>
        <end position="419"/>
    </location>
</feature>
<keyword evidence="3" id="KW-1133">Transmembrane helix</keyword>
<proteinExistence type="predicted"/>
<name>A0ABD3QUH6_9STRA</name>